<accession>A0A542Z9W4</accession>
<dbReference type="InterPro" id="IPR013325">
    <property type="entry name" value="RNA_pol_sigma_r2"/>
</dbReference>
<keyword evidence="9" id="KW-1185">Reference proteome</keyword>
<dbReference type="Proteomes" id="UP000319514">
    <property type="component" value="Unassembled WGS sequence"/>
</dbReference>
<reference evidence="8 9" key="1">
    <citation type="submission" date="2019-06" db="EMBL/GenBank/DDBJ databases">
        <title>Sequencing the genomes of 1000 actinobacteria strains.</title>
        <authorList>
            <person name="Klenk H.-P."/>
        </authorList>
    </citation>
    <scope>NUCLEOTIDE SEQUENCE [LARGE SCALE GENOMIC DNA]</scope>
    <source>
        <strain evidence="8 9">DSM 18082</strain>
    </source>
</reference>
<dbReference type="GO" id="GO:0003677">
    <property type="term" value="F:DNA binding"/>
    <property type="evidence" value="ECO:0007669"/>
    <property type="project" value="UniProtKB-KW"/>
</dbReference>
<organism evidence="8 9">
    <name type="scientific">Oryzihumus leptocrescens</name>
    <dbReference type="NCBI Taxonomy" id="297536"/>
    <lineage>
        <taxon>Bacteria</taxon>
        <taxon>Bacillati</taxon>
        <taxon>Actinomycetota</taxon>
        <taxon>Actinomycetes</taxon>
        <taxon>Micrococcales</taxon>
        <taxon>Intrasporangiaceae</taxon>
        <taxon>Oryzihumus</taxon>
    </lineage>
</organism>
<dbReference type="EMBL" id="VFOQ01000002">
    <property type="protein sequence ID" value="TQL57138.1"/>
    <property type="molecule type" value="Genomic_DNA"/>
</dbReference>
<dbReference type="GO" id="GO:0006352">
    <property type="term" value="P:DNA-templated transcription initiation"/>
    <property type="evidence" value="ECO:0007669"/>
    <property type="project" value="InterPro"/>
</dbReference>
<dbReference type="Pfam" id="PF04545">
    <property type="entry name" value="Sigma70_r4"/>
    <property type="match status" value="1"/>
</dbReference>
<feature type="domain" description="RNA polymerase sigma-70 region 4" evidence="7">
    <location>
        <begin position="218"/>
        <end position="265"/>
    </location>
</feature>
<keyword evidence="2" id="KW-0731">Sigma factor</keyword>
<sequence length="281" mass="30639">MTSQAAAPPPAAEDPPTRDDSPTRNDQTLELLEQAALAECPEVRSRLLDEAFLLNIGTAENIASRYRGRGVDWEDLLQVAYVGLVKAVRGFRPSEGSSFAAYANPTISGEIKRHFRDFAWTVRPPRRIQELQGAVHGVEPELVQALGRPVSPSDLARALAVDLIELREALTVDGCFAPLSLDAPARAETGATLGELVPDETDAFERIDRLQTLVPVITALTPRERAILVMRFVRGCTQAEIGAELGVSQMQVSRLLRDLLERLREALASPAGEDEDALVID</sequence>
<keyword evidence="4" id="KW-0804">Transcription</keyword>
<dbReference type="OrthoDB" id="9804285at2"/>
<dbReference type="AlphaFoldDB" id="A0A542Z9W4"/>
<keyword evidence="1" id="KW-0805">Transcription regulation</keyword>
<evidence type="ECO:0000256" key="5">
    <source>
        <dbReference type="SAM" id="MobiDB-lite"/>
    </source>
</evidence>
<dbReference type="CDD" id="cd06171">
    <property type="entry name" value="Sigma70_r4"/>
    <property type="match status" value="1"/>
</dbReference>
<dbReference type="Gene3D" id="1.20.120.1810">
    <property type="match status" value="1"/>
</dbReference>
<dbReference type="InterPro" id="IPR007630">
    <property type="entry name" value="RNA_pol_sigma70_r4"/>
</dbReference>
<evidence type="ECO:0000259" key="6">
    <source>
        <dbReference type="Pfam" id="PF04542"/>
    </source>
</evidence>
<name>A0A542Z9W4_9MICO</name>
<proteinExistence type="predicted"/>
<dbReference type="Pfam" id="PF04542">
    <property type="entry name" value="Sigma70_r2"/>
    <property type="match status" value="1"/>
</dbReference>
<dbReference type="InterPro" id="IPR000943">
    <property type="entry name" value="RNA_pol_sigma70"/>
</dbReference>
<keyword evidence="3" id="KW-0238">DNA-binding</keyword>
<dbReference type="InterPro" id="IPR013324">
    <property type="entry name" value="RNA_pol_sigma_r3/r4-like"/>
</dbReference>
<evidence type="ECO:0000313" key="8">
    <source>
        <dbReference type="EMBL" id="TQL57138.1"/>
    </source>
</evidence>
<evidence type="ECO:0000256" key="2">
    <source>
        <dbReference type="ARBA" id="ARBA00023082"/>
    </source>
</evidence>
<dbReference type="InterPro" id="IPR014284">
    <property type="entry name" value="RNA_pol_sigma-70_dom"/>
</dbReference>
<evidence type="ECO:0000256" key="4">
    <source>
        <dbReference type="ARBA" id="ARBA00023163"/>
    </source>
</evidence>
<dbReference type="NCBIfam" id="TIGR02937">
    <property type="entry name" value="sigma70-ECF"/>
    <property type="match status" value="1"/>
</dbReference>
<gene>
    <name evidence="8" type="ORF">FB474_3913</name>
</gene>
<evidence type="ECO:0000259" key="7">
    <source>
        <dbReference type="Pfam" id="PF04545"/>
    </source>
</evidence>
<dbReference type="PRINTS" id="PR00046">
    <property type="entry name" value="SIGMA70FCT"/>
</dbReference>
<dbReference type="PANTHER" id="PTHR30385:SF4">
    <property type="entry name" value="RNA POLYMERASE SIGMA-E FACTOR"/>
    <property type="match status" value="1"/>
</dbReference>
<feature type="region of interest" description="Disordered" evidence="5">
    <location>
        <begin position="1"/>
        <end position="24"/>
    </location>
</feature>
<feature type="domain" description="RNA polymerase sigma-70 region 2" evidence="6">
    <location>
        <begin position="60"/>
        <end position="120"/>
    </location>
</feature>
<protein>
    <submittedName>
        <fullName evidence="8">RNA polymerase sigma-B factor</fullName>
    </submittedName>
</protein>
<dbReference type="InterPro" id="IPR007627">
    <property type="entry name" value="RNA_pol_sigma70_r2"/>
</dbReference>
<dbReference type="SUPFAM" id="SSF88946">
    <property type="entry name" value="Sigma2 domain of RNA polymerase sigma factors"/>
    <property type="match status" value="1"/>
</dbReference>
<evidence type="ECO:0000256" key="1">
    <source>
        <dbReference type="ARBA" id="ARBA00023015"/>
    </source>
</evidence>
<dbReference type="GO" id="GO:0016987">
    <property type="term" value="F:sigma factor activity"/>
    <property type="evidence" value="ECO:0007669"/>
    <property type="project" value="UniProtKB-KW"/>
</dbReference>
<comment type="caution">
    <text evidence="8">The sequence shown here is derived from an EMBL/GenBank/DDBJ whole genome shotgun (WGS) entry which is preliminary data.</text>
</comment>
<dbReference type="RefSeq" id="WP_141790465.1">
    <property type="nucleotide sequence ID" value="NZ_BAAAKX010000006.1"/>
</dbReference>
<evidence type="ECO:0000313" key="9">
    <source>
        <dbReference type="Proteomes" id="UP000319514"/>
    </source>
</evidence>
<dbReference type="SUPFAM" id="SSF88659">
    <property type="entry name" value="Sigma3 and sigma4 domains of RNA polymerase sigma factors"/>
    <property type="match status" value="2"/>
</dbReference>
<dbReference type="PANTHER" id="PTHR30385">
    <property type="entry name" value="SIGMA FACTOR F FLAGELLAR"/>
    <property type="match status" value="1"/>
</dbReference>
<dbReference type="Gene3D" id="1.20.140.160">
    <property type="match status" value="1"/>
</dbReference>
<evidence type="ECO:0000256" key="3">
    <source>
        <dbReference type="ARBA" id="ARBA00023125"/>
    </source>
</evidence>